<dbReference type="PANTHER" id="PTHR46913:SF1">
    <property type="entry name" value="RING-H2 FINGER PROTEIN ATL16"/>
    <property type="match status" value="1"/>
</dbReference>
<comment type="caution">
    <text evidence="17">The sequence shown here is derived from an EMBL/GenBank/DDBJ whole genome shotgun (WGS) entry which is preliminary data.</text>
</comment>
<dbReference type="PROSITE" id="PS50089">
    <property type="entry name" value="ZF_RING_2"/>
    <property type="match status" value="1"/>
</dbReference>
<sequence>MEDNFLPSSMDNTKSFHPPLKPQPPPPSPYIITNFPILALSIIGILTTSIVLLSYYVFVTKCCLNWHRSGFLGRRPAPSTAFSTSADNLGLDESTIQAIPTFRYRKRVENARRRSSFRECAVCLSEFQEEERVRLLPSCFHVFHIDCIDTWLQTSANCPLCRSSITAPIPPDHYDPYHSHDEAIEEEEVGRDDTHTVTEQRLGDKTSRRLQHRSSMGDECIDVRERDEQFCVQPMRRSFSMDSWDDRQLCTALQRMLQQNSQLQDVIGESSITSRLRRSFFSFGRASRSAVLPVKVEL</sequence>
<evidence type="ECO:0000256" key="12">
    <source>
        <dbReference type="ARBA" id="ARBA00023136"/>
    </source>
</evidence>
<dbReference type="EMBL" id="PYDT01000010">
    <property type="protein sequence ID" value="THU47884.1"/>
    <property type="molecule type" value="Genomic_DNA"/>
</dbReference>
<evidence type="ECO:0000256" key="8">
    <source>
        <dbReference type="ARBA" id="ARBA00022771"/>
    </source>
</evidence>
<evidence type="ECO:0000256" key="2">
    <source>
        <dbReference type="ARBA" id="ARBA00004167"/>
    </source>
</evidence>
<dbReference type="InterPro" id="IPR001841">
    <property type="entry name" value="Znf_RING"/>
</dbReference>
<feature type="domain" description="RING-type" evidence="16">
    <location>
        <begin position="120"/>
        <end position="162"/>
    </location>
</feature>
<protein>
    <recommendedName>
        <fullName evidence="4">RING-type E3 ubiquitin transferase</fullName>
        <ecNumber evidence="4">2.3.2.27</ecNumber>
    </recommendedName>
</protein>
<evidence type="ECO:0000256" key="14">
    <source>
        <dbReference type="SAM" id="MobiDB-lite"/>
    </source>
</evidence>
<dbReference type="Proteomes" id="UP000317650">
    <property type="component" value="Chromosome 9"/>
</dbReference>
<feature type="region of interest" description="Disordered" evidence="14">
    <location>
        <begin position="1"/>
        <end position="23"/>
    </location>
</feature>
<evidence type="ECO:0000256" key="6">
    <source>
        <dbReference type="ARBA" id="ARBA00022692"/>
    </source>
</evidence>
<comment type="pathway">
    <text evidence="3">Protein modification; protein ubiquitination.</text>
</comment>
<dbReference type="GO" id="GO:0016567">
    <property type="term" value="P:protein ubiquitination"/>
    <property type="evidence" value="ECO:0007669"/>
    <property type="project" value="InterPro"/>
</dbReference>
<dbReference type="EC" id="2.3.2.27" evidence="4"/>
<evidence type="ECO:0000313" key="18">
    <source>
        <dbReference type="Proteomes" id="UP000317650"/>
    </source>
</evidence>
<keyword evidence="8 13" id="KW-0863">Zinc-finger</keyword>
<keyword evidence="6 15" id="KW-0812">Transmembrane</keyword>
<dbReference type="STRING" id="52838.A0A4S8IJ52"/>
<dbReference type="GO" id="GO:0008270">
    <property type="term" value="F:zinc ion binding"/>
    <property type="evidence" value="ECO:0007669"/>
    <property type="project" value="UniProtKB-KW"/>
</dbReference>
<comment type="catalytic activity">
    <reaction evidence="1">
        <text>S-ubiquitinyl-[E2 ubiquitin-conjugating enzyme]-L-cysteine + [acceptor protein]-L-lysine = [E2 ubiquitin-conjugating enzyme]-L-cysteine + N(6)-ubiquitinyl-[acceptor protein]-L-lysine.</text>
        <dbReference type="EC" id="2.3.2.27"/>
    </reaction>
</comment>
<keyword evidence="5" id="KW-0808">Transferase</keyword>
<keyword evidence="7" id="KW-0479">Metal-binding</keyword>
<feature type="compositionally biased region" description="Polar residues" evidence="14">
    <location>
        <begin position="1"/>
        <end position="15"/>
    </location>
</feature>
<evidence type="ECO:0000256" key="5">
    <source>
        <dbReference type="ARBA" id="ARBA00022679"/>
    </source>
</evidence>
<dbReference type="SUPFAM" id="SSF57850">
    <property type="entry name" value="RING/U-box"/>
    <property type="match status" value="1"/>
</dbReference>
<dbReference type="PANTHER" id="PTHR46913">
    <property type="entry name" value="RING-H2 FINGER PROTEIN ATL16"/>
    <property type="match status" value="1"/>
</dbReference>
<dbReference type="InterPro" id="IPR044600">
    <property type="entry name" value="ATL1/ATL16-like"/>
</dbReference>
<proteinExistence type="predicted"/>
<gene>
    <name evidence="17" type="ORF">C4D60_Mb09t20360</name>
</gene>
<evidence type="ECO:0000256" key="7">
    <source>
        <dbReference type="ARBA" id="ARBA00022723"/>
    </source>
</evidence>
<evidence type="ECO:0000256" key="4">
    <source>
        <dbReference type="ARBA" id="ARBA00012483"/>
    </source>
</evidence>
<dbReference type="Gene3D" id="3.30.40.10">
    <property type="entry name" value="Zinc/RING finger domain, C3HC4 (zinc finger)"/>
    <property type="match status" value="1"/>
</dbReference>
<accession>A0A4S8IJ52</accession>
<keyword evidence="9" id="KW-0833">Ubl conjugation pathway</keyword>
<keyword evidence="18" id="KW-1185">Reference proteome</keyword>
<dbReference type="AlphaFoldDB" id="A0A4S8IJ52"/>
<dbReference type="SMART" id="SM00184">
    <property type="entry name" value="RING"/>
    <property type="match status" value="1"/>
</dbReference>
<feature type="transmembrane region" description="Helical" evidence="15">
    <location>
        <begin position="35"/>
        <end position="58"/>
    </location>
</feature>
<reference evidence="17 18" key="1">
    <citation type="journal article" date="2019" name="Nat. Plants">
        <title>Genome sequencing of Musa balbisiana reveals subgenome evolution and function divergence in polyploid bananas.</title>
        <authorList>
            <person name="Yao X."/>
        </authorList>
    </citation>
    <scope>NUCLEOTIDE SEQUENCE [LARGE SCALE GENOMIC DNA]</scope>
    <source>
        <strain evidence="18">cv. DH-PKW</strain>
        <tissue evidence="17">Leaves</tissue>
    </source>
</reference>
<evidence type="ECO:0000313" key="17">
    <source>
        <dbReference type="EMBL" id="THU47884.1"/>
    </source>
</evidence>
<dbReference type="FunFam" id="3.30.40.10:FF:000456">
    <property type="entry name" value="RING-H2 finger protein ATL16"/>
    <property type="match status" value="1"/>
</dbReference>
<dbReference type="CDD" id="cd16461">
    <property type="entry name" value="RING-H2_EL5-like"/>
    <property type="match status" value="1"/>
</dbReference>
<keyword evidence="10" id="KW-0862">Zinc</keyword>
<keyword evidence="12 15" id="KW-0472">Membrane</keyword>
<dbReference type="InterPro" id="IPR013083">
    <property type="entry name" value="Znf_RING/FYVE/PHD"/>
</dbReference>
<keyword evidence="11 15" id="KW-1133">Transmembrane helix</keyword>
<evidence type="ECO:0000256" key="15">
    <source>
        <dbReference type="SAM" id="Phobius"/>
    </source>
</evidence>
<dbReference type="GO" id="GO:0016020">
    <property type="term" value="C:membrane"/>
    <property type="evidence" value="ECO:0007669"/>
    <property type="project" value="UniProtKB-SubCell"/>
</dbReference>
<evidence type="ECO:0000256" key="13">
    <source>
        <dbReference type="PROSITE-ProRule" id="PRU00175"/>
    </source>
</evidence>
<dbReference type="GO" id="GO:0061630">
    <property type="term" value="F:ubiquitin protein ligase activity"/>
    <property type="evidence" value="ECO:0007669"/>
    <property type="project" value="UniProtKB-EC"/>
</dbReference>
<evidence type="ECO:0000259" key="16">
    <source>
        <dbReference type="PROSITE" id="PS50089"/>
    </source>
</evidence>
<evidence type="ECO:0000256" key="11">
    <source>
        <dbReference type="ARBA" id="ARBA00022989"/>
    </source>
</evidence>
<evidence type="ECO:0000256" key="10">
    <source>
        <dbReference type="ARBA" id="ARBA00022833"/>
    </source>
</evidence>
<organism evidence="17 18">
    <name type="scientific">Musa balbisiana</name>
    <name type="common">Banana</name>
    <dbReference type="NCBI Taxonomy" id="52838"/>
    <lineage>
        <taxon>Eukaryota</taxon>
        <taxon>Viridiplantae</taxon>
        <taxon>Streptophyta</taxon>
        <taxon>Embryophyta</taxon>
        <taxon>Tracheophyta</taxon>
        <taxon>Spermatophyta</taxon>
        <taxon>Magnoliopsida</taxon>
        <taxon>Liliopsida</taxon>
        <taxon>Zingiberales</taxon>
        <taxon>Musaceae</taxon>
        <taxon>Musa</taxon>
    </lineage>
</organism>
<name>A0A4S8IJ52_MUSBA</name>
<evidence type="ECO:0000256" key="3">
    <source>
        <dbReference type="ARBA" id="ARBA00004906"/>
    </source>
</evidence>
<evidence type="ECO:0000256" key="9">
    <source>
        <dbReference type="ARBA" id="ARBA00022786"/>
    </source>
</evidence>
<dbReference type="Pfam" id="PF13639">
    <property type="entry name" value="zf-RING_2"/>
    <property type="match status" value="1"/>
</dbReference>
<comment type="subcellular location">
    <subcellularLocation>
        <location evidence="2">Membrane</location>
        <topology evidence="2">Single-pass membrane protein</topology>
    </subcellularLocation>
</comment>
<evidence type="ECO:0000256" key="1">
    <source>
        <dbReference type="ARBA" id="ARBA00000900"/>
    </source>
</evidence>